<dbReference type="RefSeq" id="WP_302881226.1">
    <property type="nucleotide sequence ID" value="NZ_JAUMKJ010000064.1"/>
</dbReference>
<evidence type="ECO:0000313" key="1">
    <source>
        <dbReference type="EMBL" id="MDO3681405.1"/>
    </source>
</evidence>
<sequence>MEKYIGCVMEIIYLGRDNRITQRCIEIREVQDRIIKAFCHQRRAPRVFRIENILAMQPVDSQVS</sequence>
<protein>
    <recommendedName>
        <fullName evidence="3">WYL domain-containing protein</fullName>
    </recommendedName>
</protein>
<dbReference type="Proteomes" id="UP001168883">
    <property type="component" value="Unassembled WGS sequence"/>
</dbReference>
<gene>
    <name evidence="1" type="ORF">Q3C12_30890</name>
</gene>
<evidence type="ECO:0000313" key="2">
    <source>
        <dbReference type="Proteomes" id="UP001168883"/>
    </source>
</evidence>
<evidence type="ECO:0008006" key="3">
    <source>
        <dbReference type="Google" id="ProtNLM"/>
    </source>
</evidence>
<proteinExistence type="predicted"/>
<dbReference type="EMBL" id="JAUMKJ010000064">
    <property type="protein sequence ID" value="MDO3681405.1"/>
    <property type="molecule type" value="Genomic_DNA"/>
</dbReference>
<organism evidence="1 2">
    <name type="scientific">Paenibacillus ehimensis</name>
    <dbReference type="NCBI Taxonomy" id="79264"/>
    <lineage>
        <taxon>Bacteria</taxon>
        <taxon>Bacillati</taxon>
        <taxon>Bacillota</taxon>
        <taxon>Bacilli</taxon>
        <taxon>Bacillales</taxon>
        <taxon>Paenibacillaceae</taxon>
        <taxon>Paenibacillus</taxon>
    </lineage>
</organism>
<keyword evidence="2" id="KW-1185">Reference proteome</keyword>
<reference evidence="1" key="1">
    <citation type="submission" date="2023-07" db="EMBL/GenBank/DDBJ databases">
        <authorList>
            <person name="Aktuganov G."/>
            <person name="Boyko T."/>
            <person name="Delegan Y."/>
            <person name="Galimzianova N."/>
            <person name="Gilvanova E."/>
            <person name="Korobov V."/>
            <person name="Kuzmina L."/>
            <person name="Melentiev A."/>
            <person name="Milman P."/>
            <person name="Ryabova A."/>
            <person name="Stupak E."/>
            <person name="Yasakov T."/>
            <person name="Zharikova N."/>
            <person name="Zhurenko E."/>
        </authorList>
    </citation>
    <scope>NUCLEOTIDE SEQUENCE</scope>
    <source>
        <strain evidence="1">IB-739</strain>
    </source>
</reference>
<comment type="caution">
    <text evidence="1">The sequence shown here is derived from an EMBL/GenBank/DDBJ whole genome shotgun (WGS) entry which is preliminary data.</text>
</comment>
<accession>A0ABT8VK92</accession>
<name>A0ABT8VK92_9BACL</name>